<proteinExistence type="predicted"/>
<dbReference type="GO" id="GO:0010073">
    <property type="term" value="P:meristem maintenance"/>
    <property type="evidence" value="ECO:0007669"/>
    <property type="project" value="InterPro"/>
</dbReference>
<protein>
    <recommendedName>
        <fullName evidence="1">Aminotransferase-like plant mobile domain-containing protein</fullName>
    </recommendedName>
</protein>
<organism evidence="2 3">
    <name type="scientific">Arachis hypogaea</name>
    <name type="common">Peanut</name>
    <dbReference type="NCBI Taxonomy" id="3818"/>
    <lineage>
        <taxon>Eukaryota</taxon>
        <taxon>Viridiplantae</taxon>
        <taxon>Streptophyta</taxon>
        <taxon>Embryophyta</taxon>
        <taxon>Tracheophyta</taxon>
        <taxon>Spermatophyta</taxon>
        <taxon>Magnoliopsida</taxon>
        <taxon>eudicotyledons</taxon>
        <taxon>Gunneridae</taxon>
        <taxon>Pentapetalae</taxon>
        <taxon>rosids</taxon>
        <taxon>fabids</taxon>
        <taxon>Fabales</taxon>
        <taxon>Fabaceae</taxon>
        <taxon>Papilionoideae</taxon>
        <taxon>50 kb inversion clade</taxon>
        <taxon>dalbergioids sensu lato</taxon>
        <taxon>Dalbergieae</taxon>
        <taxon>Pterocarpus clade</taxon>
        <taxon>Arachis</taxon>
    </lineage>
</organism>
<feature type="domain" description="Aminotransferase-like plant mobile" evidence="1">
    <location>
        <begin position="44"/>
        <end position="124"/>
    </location>
</feature>
<dbReference type="InterPro" id="IPR044824">
    <property type="entry name" value="MAIN-like"/>
</dbReference>
<reference evidence="2 3" key="1">
    <citation type="submission" date="2019-01" db="EMBL/GenBank/DDBJ databases">
        <title>Sequencing of cultivated peanut Arachis hypogaea provides insights into genome evolution and oil improvement.</title>
        <authorList>
            <person name="Chen X."/>
        </authorList>
    </citation>
    <scope>NUCLEOTIDE SEQUENCE [LARGE SCALE GENOMIC DNA]</scope>
    <source>
        <strain evidence="3">cv. Fuhuasheng</strain>
        <tissue evidence="2">Leaves</tissue>
    </source>
</reference>
<keyword evidence="3" id="KW-1185">Reference proteome</keyword>
<dbReference type="InterPro" id="IPR019557">
    <property type="entry name" value="AminoTfrase-like_pln_mobile"/>
</dbReference>
<accession>A0A445EDC8</accession>
<comment type="caution">
    <text evidence="2">The sequence shown here is derived from an EMBL/GenBank/DDBJ whole genome shotgun (WGS) entry which is preliminary data.</text>
</comment>
<name>A0A445EDC8_ARAHY</name>
<dbReference type="Proteomes" id="UP000289738">
    <property type="component" value="Chromosome A02"/>
</dbReference>
<sequence length="138" mass="15664">MPWGECTITLQDIAYHLRLRTNGDPVGGHGLMPPDTSDPDTLRQYVRCYIMLMIGGYLLTDKLKNTVHLRWLPLLDDFERCRMLSWGSAVLAWTYHSLCHIAHHRTTDIAGCTPLLVSWKALRRNQPLSSLCSAAFIA</sequence>
<dbReference type="PANTHER" id="PTHR46033:SF8">
    <property type="entry name" value="PROTEIN MAINTENANCE OF MERISTEMS-LIKE"/>
    <property type="match status" value="1"/>
</dbReference>
<dbReference type="Pfam" id="PF10536">
    <property type="entry name" value="PMD"/>
    <property type="match status" value="1"/>
</dbReference>
<dbReference type="EMBL" id="SDMP01000002">
    <property type="protein sequence ID" value="RYR73418.1"/>
    <property type="molecule type" value="Genomic_DNA"/>
</dbReference>
<evidence type="ECO:0000259" key="1">
    <source>
        <dbReference type="Pfam" id="PF10536"/>
    </source>
</evidence>
<gene>
    <name evidence="2" type="ORF">Ahy_A02g007760</name>
</gene>
<evidence type="ECO:0000313" key="3">
    <source>
        <dbReference type="Proteomes" id="UP000289738"/>
    </source>
</evidence>
<dbReference type="AlphaFoldDB" id="A0A445EDC8"/>
<evidence type="ECO:0000313" key="2">
    <source>
        <dbReference type="EMBL" id="RYR73418.1"/>
    </source>
</evidence>
<dbReference type="PANTHER" id="PTHR46033">
    <property type="entry name" value="PROTEIN MAIN-LIKE 2"/>
    <property type="match status" value="1"/>
</dbReference>